<comment type="caution">
    <text evidence="3">The sequence shown here is derived from an EMBL/GenBank/DDBJ whole genome shotgun (WGS) entry which is preliminary data.</text>
</comment>
<feature type="compositionally biased region" description="Polar residues" evidence="1">
    <location>
        <begin position="133"/>
        <end position="143"/>
    </location>
</feature>
<keyword evidence="2" id="KW-0812">Transmembrane</keyword>
<feature type="region of interest" description="Disordered" evidence="1">
    <location>
        <begin position="110"/>
        <end position="143"/>
    </location>
</feature>
<feature type="transmembrane region" description="Helical" evidence="2">
    <location>
        <begin position="30"/>
        <end position="60"/>
    </location>
</feature>
<feature type="compositionally biased region" description="Polar residues" evidence="1">
    <location>
        <begin position="1"/>
        <end position="18"/>
    </location>
</feature>
<dbReference type="Proteomes" id="UP000809789">
    <property type="component" value="Unassembled WGS sequence"/>
</dbReference>
<feature type="region of interest" description="Disordered" evidence="1">
    <location>
        <begin position="1"/>
        <end position="24"/>
    </location>
</feature>
<accession>A0A8K0KXV0</accession>
<dbReference type="AlphaFoldDB" id="A0A8K0KXV0"/>
<evidence type="ECO:0000313" key="4">
    <source>
        <dbReference type="Proteomes" id="UP000809789"/>
    </source>
</evidence>
<gene>
    <name evidence="3" type="ORF">KVT40_008937</name>
</gene>
<keyword evidence="2" id="KW-1133">Transmembrane helix</keyword>
<protein>
    <recommendedName>
        <fullName evidence="5">Transmembrane protein</fullName>
    </recommendedName>
</protein>
<keyword evidence="4" id="KW-1185">Reference proteome</keyword>
<feature type="compositionally biased region" description="Low complexity" evidence="1">
    <location>
        <begin position="114"/>
        <end position="130"/>
    </location>
</feature>
<keyword evidence="2" id="KW-0472">Membrane</keyword>
<sequence length="143" mass="15385">MSSTTERTPAQRTEQIPAQRTAPPEISPPAAFMTCLTLLFFSIVFGFIISTYIALVFWLCSDAIEFKNPDMWLDTLQYARSLWAFFAGCTMLMIVASGVTVDAAGSSVKKEEAQPLTAPGPAATAPRTDANALRQTASAESAV</sequence>
<feature type="transmembrane region" description="Helical" evidence="2">
    <location>
        <begin position="81"/>
        <end position="101"/>
    </location>
</feature>
<reference evidence="3" key="1">
    <citation type="submission" date="2021-07" db="EMBL/GenBank/DDBJ databases">
        <title>Elsinoe batatas strain:CRI-CJ2 Genome sequencing and assembly.</title>
        <authorList>
            <person name="Huang L."/>
        </authorList>
    </citation>
    <scope>NUCLEOTIDE SEQUENCE</scope>
    <source>
        <strain evidence="3">CRI-CJ2</strain>
    </source>
</reference>
<evidence type="ECO:0000256" key="2">
    <source>
        <dbReference type="SAM" id="Phobius"/>
    </source>
</evidence>
<name>A0A8K0KXV0_9PEZI</name>
<organism evidence="3 4">
    <name type="scientific">Elsinoe batatas</name>
    <dbReference type="NCBI Taxonomy" id="2601811"/>
    <lineage>
        <taxon>Eukaryota</taxon>
        <taxon>Fungi</taxon>
        <taxon>Dikarya</taxon>
        <taxon>Ascomycota</taxon>
        <taxon>Pezizomycotina</taxon>
        <taxon>Dothideomycetes</taxon>
        <taxon>Dothideomycetidae</taxon>
        <taxon>Myriangiales</taxon>
        <taxon>Elsinoaceae</taxon>
        <taxon>Elsinoe</taxon>
    </lineage>
</organism>
<dbReference type="EMBL" id="JAESVG020000010">
    <property type="protein sequence ID" value="KAG8623961.1"/>
    <property type="molecule type" value="Genomic_DNA"/>
</dbReference>
<evidence type="ECO:0000256" key="1">
    <source>
        <dbReference type="SAM" id="MobiDB-lite"/>
    </source>
</evidence>
<evidence type="ECO:0008006" key="5">
    <source>
        <dbReference type="Google" id="ProtNLM"/>
    </source>
</evidence>
<proteinExistence type="predicted"/>
<dbReference type="OrthoDB" id="10388551at2759"/>
<evidence type="ECO:0000313" key="3">
    <source>
        <dbReference type="EMBL" id="KAG8623961.1"/>
    </source>
</evidence>